<evidence type="ECO:0000256" key="5">
    <source>
        <dbReference type="ARBA" id="ARBA00022729"/>
    </source>
</evidence>
<dbReference type="Pfam" id="PF03663">
    <property type="entry name" value="Glyco_hydro_76"/>
    <property type="match status" value="1"/>
</dbReference>
<comment type="caution">
    <text evidence="13">The sequence shown here is derived from an EMBL/GenBank/DDBJ whole genome shotgun (WGS) entry which is preliminary data.</text>
</comment>
<dbReference type="FunFam" id="1.50.10.20:FF:000006">
    <property type="entry name" value="Mannan endo-1,6-alpha-mannosidase"/>
    <property type="match status" value="1"/>
</dbReference>
<dbReference type="Proteomes" id="UP001392437">
    <property type="component" value="Unassembled WGS sequence"/>
</dbReference>
<dbReference type="InterPro" id="IPR014480">
    <property type="entry name" value="Mannan-1_6-alpha_mannosidase"/>
</dbReference>
<evidence type="ECO:0000256" key="10">
    <source>
        <dbReference type="PIRNR" id="PIRNR016302"/>
    </source>
</evidence>
<dbReference type="GO" id="GO:0008496">
    <property type="term" value="F:mannan endo-1,6-alpha-mannosidase activity"/>
    <property type="evidence" value="ECO:0007669"/>
    <property type="project" value="UniProtKB-UniRule"/>
</dbReference>
<dbReference type="EMBL" id="JAQQWP010000009">
    <property type="protein sequence ID" value="KAK8099920.1"/>
    <property type="molecule type" value="Genomic_DNA"/>
</dbReference>
<name>A0AAW0QB90_9PEZI</name>
<dbReference type="SUPFAM" id="SSF48208">
    <property type="entry name" value="Six-hairpin glycosidases"/>
    <property type="match status" value="1"/>
</dbReference>
<evidence type="ECO:0000256" key="4">
    <source>
        <dbReference type="ARBA" id="ARBA00012350"/>
    </source>
</evidence>
<keyword evidence="6 10" id="KW-0378">Hydrolase</keyword>
<keyword evidence="8" id="KW-0325">Glycoprotein</keyword>
<evidence type="ECO:0000256" key="6">
    <source>
        <dbReference type="ARBA" id="ARBA00022801"/>
    </source>
</evidence>
<dbReference type="GO" id="GO:0012505">
    <property type="term" value="C:endomembrane system"/>
    <property type="evidence" value="ECO:0007669"/>
    <property type="project" value="UniProtKB-SubCell"/>
</dbReference>
<evidence type="ECO:0000256" key="9">
    <source>
        <dbReference type="ARBA" id="ARBA00023295"/>
    </source>
</evidence>
<keyword evidence="5 12" id="KW-0732">Signal</keyword>
<keyword evidence="11" id="KW-0812">Transmembrane</keyword>
<comment type="catalytic activity">
    <reaction evidence="1 10">
        <text>Random hydrolysis of (1-&gt;6)-alpha-D-mannosidic linkages in unbranched (1-&gt;6)-mannans.</text>
        <dbReference type="EC" id="3.2.1.101"/>
    </reaction>
</comment>
<reference evidence="13 14" key="1">
    <citation type="submission" date="2023-01" db="EMBL/GenBank/DDBJ databases">
        <title>Analysis of 21 Apiospora genomes using comparative genomics revels a genus with tremendous synthesis potential of carbohydrate active enzymes and secondary metabolites.</title>
        <authorList>
            <person name="Sorensen T."/>
        </authorList>
    </citation>
    <scope>NUCLEOTIDE SEQUENCE [LARGE SCALE GENOMIC DNA]</scope>
    <source>
        <strain evidence="13 14">CBS 117206</strain>
    </source>
</reference>
<dbReference type="InterPro" id="IPR008928">
    <property type="entry name" value="6-hairpin_glycosidase_sf"/>
</dbReference>
<gene>
    <name evidence="13" type="ORF">PG999_010294</name>
</gene>
<proteinExistence type="inferred from homology"/>
<dbReference type="GO" id="GO:0009272">
    <property type="term" value="P:fungal-type cell wall biogenesis"/>
    <property type="evidence" value="ECO:0007669"/>
    <property type="project" value="TreeGrafter"/>
</dbReference>
<organism evidence="13 14">
    <name type="scientific">Apiospora kogelbergensis</name>
    <dbReference type="NCBI Taxonomy" id="1337665"/>
    <lineage>
        <taxon>Eukaryota</taxon>
        <taxon>Fungi</taxon>
        <taxon>Dikarya</taxon>
        <taxon>Ascomycota</taxon>
        <taxon>Pezizomycotina</taxon>
        <taxon>Sordariomycetes</taxon>
        <taxon>Xylariomycetidae</taxon>
        <taxon>Amphisphaeriales</taxon>
        <taxon>Apiosporaceae</taxon>
        <taxon>Apiospora</taxon>
    </lineage>
</organism>
<sequence>MVRVSTSLLAALSLGISQTFAALEVNLDDNESIKKAAKNGRRARLGARYPARTSPDGDYYWWHGGAMWGALLDYQHHTGDNSYERITKEALLFQVGDDRDYNPANWSASMGNDDQAFWGMSAMIAAEVGFSNPPKDQAQWLSLVQAVFNDQTMPERRVTEGPCRGGLRWQAVRYNNGFDYINTIANACYFNMGARLARYTGNQTYVKLVEDTYDTIMRLGYIDKDYNVFDGAHLPDCDKINRAQFSYNIGLLVQGAAALYNMTESDKWKKELDSLLDATLKTFWPEGVAFEISCEGQPGGGCNKDMEAYKGFVHRWLGYTAQLAPHTAAKIKPMIKSSVQAAVKQCTGGPNGRFCGFHWTTGVFDGAIGAGQQMNVLGALTAMLITGNYDAGGKAPTTAKVLGPITGGDRAGAGFLTAIIIAGCLGAFAWMSTDGIAE</sequence>
<evidence type="ECO:0000256" key="3">
    <source>
        <dbReference type="ARBA" id="ARBA00009699"/>
    </source>
</evidence>
<comment type="subcellular location">
    <subcellularLocation>
        <location evidence="2">Endomembrane system</location>
    </subcellularLocation>
</comment>
<evidence type="ECO:0000256" key="1">
    <source>
        <dbReference type="ARBA" id="ARBA00001452"/>
    </source>
</evidence>
<dbReference type="PANTHER" id="PTHR12145:SF36">
    <property type="entry name" value="MANNAN ENDO-1,6-ALPHA-MANNOSIDASE DCW1"/>
    <property type="match status" value="1"/>
</dbReference>
<evidence type="ECO:0000313" key="13">
    <source>
        <dbReference type="EMBL" id="KAK8099920.1"/>
    </source>
</evidence>
<feature type="chain" id="PRO_5043934386" description="Mannan endo-1,6-alpha-mannosidase" evidence="12">
    <location>
        <begin position="22"/>
        <end position="438"/>
    </location>
</feature>
<evidence type="ECO:0000256" key="12">
    <source>
        <dbReference type="SAM" id="SignalP"/>
    </source>
</evidence>
<keyword evidence="14" id="KW-1185">Reference proteome</keyword>
<keyword evidence="11" id="KW-1133">Transmembrane helix</keyword>
<keyword evidence="7 11" id="KW-0472">Membrane</keyword>
<feature type="signal peptide" evidence="12">
    <location>
        <begin position="1"/>
        <end position="21"/>
    </location>
</feature>
<keyword evidence="9 10" id="KW-0326">Glycosidase</keyword>
<comment type="similarity">
    <text evidence="3 10">Belongs to the glycosyl hydrolase 76 family.</text>
</comment>
<dbReference type="EC" id="3.2.1.101" evidence="4 10"/>
<dbReference type="PIRSF" id="PIRSF016302">
    <property type="entry name" value="Man_a_manosd"/>
    <property type="match status" value="1"/>
</dbReference>
<dbReference type="Gene3D" id="1.50.10.20">
    <property type="match status" value="1"/>
</dbReference>
<dbReference type="InterPro" id="IPR005198">
    <property type="entry name" value="Glyco_hydro_76"/>
</dbReference>
<evidence type="ECO:0000256" key="11">
    <source>
        <dbReference type="SAM" id="Phobius"/>
    </source>
</evidence>
<dbReference type="AlphaFoldDB" id="A0AAW0QB90"/>
<dbReference type="GO" id="GO:0016052">
    <property type="term" value="P:carbohydrate catabolic process"/>
    <property type="evidence" value="ECO:0007669"/>
    <property type="project" value="InterPro"/>
</dbReference>
<evidence type="ECO:0000256" key="8">
    <source>
        <dbReference type="ARBA" id="ARBA00023180"/>
    </source>
</evidence>
<feature type="transmembrane region" description="Helical" evidence="11">
    <location>
        <begin position="411"/>
        <end position="431"/>
    </location>
</feature>
<evidence type="ECO:0000256" key="7">
    <source>
        <dbReference type="ARBA" id="ARBA00023136"/>
    </source>
</evidence>
<evidence type="ECO:0000313" key="14">
    <source>
        <dbReference type="Proteomes" id="UP001392437"/>
    </source>
</evidence>
<evidence type="ECO:0000256" key="2">
    <source>
        <dbReference type="ARBA" id="ARBA00004308"/>
    </source>
</evidence>
<dbReference type="PANTHER" id="PTHR12145">
    <property type="entry name" value="MANNAN ENDO-1,6-ALPHA-MANNOSIDASE DCW1"/>
    <property type="match status" value="1"/>
</dbReference>
<protein>
    <recommendedName>
        <fullName evidence="4 10">Mannan endo-1,6-alpha-mannosidase</fullName>
        <ecNumber evidence="4 10">3.2.1.101</ecNumber>
    </recommendedName>
</protein>
<accession>A0AAW0QB90</accession>